<feature type="transmembrane region" description="Helical" evidence="1">
    <location>
        <begin position="20"/>
        <end position="44"/>
    </location>
</feature>
<keyword evidence="1" id="KW-0472">Membrane</keyword>
<dbReference type="PANTHER" id="PTHR37422:SF17">
    <property type="entry name" value="O-ANTIGEN LIGASE"/>
    <property type="match status" value="1"/>
</dbReference>
<feature type="transmembrane region" description="Helical" evidence="1">
    <location>
        <begin position="377"/>
        <end position="395"/>
    </location>
</feature>
<name>E4RU43_LEAB4</name>
<evidence type="ECO:0000313" key="2">
    <source>
        <dbReference type="EMBL" id="ADQ16024.1"/>
    </source>
</evidence>
<evidence type="ECO:0000313" key="3">
    <source>
        <dbReference type="Proteomes" id="UP000007435"/>
    </source>
</evidence>
<feature type="transmembrane region" description="Helical" evidence="1">
    <location>
        <begin position="80"/>
        <end position="101"/>
    </location>
</feature>
<keyword evidence="3" id="KW-1185">Reference proteome</keyword>
<evidence type="ECO:0000256" key="1">
    <source>
        <dbReference type="SAM" id="Phobius"/>
    </source>
</evidence>
<dbReference type="InterPro" id="IPR051533">
    <property type="entry name" value="WaaL-like"/>
</dbReference>
<feature type="transmembrane region" description="Helical" evidence="1">
    <location>
        <begin position="207"/>
        <end position="225"/>
    </location>
</feature>
<evidence type="ECO:0008006" key="4">
    <source>
        <dbReference type="Google" id="ProtNLM"/>
    </source>
</evidence>
<reference evidence="2 3" key="2">
    <citation type="journal article" date="2011" name="Stand. Genomic Sci.">
        <title>Complete genome sequence of Leadbetterella byssophila type strain (4M15).</title>
        <authorList>
            <person name="Abt B."/>
            <person name="Teshima H."/>
            <person name="Lucas S."/>
            <person name="Lapidus A."/>
            <person name="Del Rio T.G."/>
            <person name="Nolan M."/>
            <person name="Tice H."/>
            <person name="Cheng J.F."/>
            <person name="Pitluck S."/>
            <person name="Liolios K."/>
            <person name="Pagani I."/>
            <person name="Ivanova N."/>
            <person name="Mavromatis K."/>
            <person name="Pati A."/>
            <person name="Tapia R."/>
            <person name="Han C."/>
            <person name="Goodwin L."/>
            <person name="Chen A."/>
            <person name="Palaniappan K."/>
            <person name="Land M."/>
            <person name="Hauser L."/>
            <person name="Chang Y.J."/>
            <person name="Jeffries C.D."/>
            <person name="Rohde M."/>
            <person name="Goker M."/>
            <person name="Tindall B.J."/>
            <person name="Detter J.C."/>
            <person name="Woyke T."/>
            <person name="Bristow J."/>
            <person name="Eisen J.A."/>
            <person name="Markowitz V."/>
            <person name="Hugenholtz P."/>
            <person name="Klenk H.P."/>
            <person name="Kyrpides N.C."/>
        </authorList>
    </citation>
    <scope>NUCLEOTIDE SEQUENCE [LARGE SCALE GENOMIC DNA]</scope>
    <source>
        <strain evidence="3">DSM 17132 / JCM 16389 / KACC 11308 / NBRC 106382 / 4M15</strain>
    </source>
</reference>
<dbReference type="EMBL" id="CP002305">
    <property type="protein sequence ID" value="ADQ16024.1"/>
    <property type="molecule type" value="Genomic_DNA"/>
</dbReference>
<protein>
    <recommendedName>
        <fullName evidence="4">O-antigen polymerase</fullName>
    </recommendedName>
</protein>
<proteinExistence type="predicted"/>
<dbReference type="Proteomes" id="UP000007435">
    <property type="component" value="Chromosome"/>
</dbReference>
<accession>E4RU43</accession>
<gene>
    <name evidence="2" type="ordered locus">Lbys_0231</name>
</gene>
<feature type="transmembrane region" description="Helical" evidence="1">
    <location>
        <begin position="344"/>
        <end position="365"/>
    </location>
</feature>
<dbReference type="eggNOG" id="ENOG502ZB8H">
    <property type="taxonomic scope" value="Bacteria"/>
</dbReference>
<dbReference type="STRING" id="649349.Lbys_0231"/>
<feature type="transmembrane region" description="Helical" evidence="1">
    <location>
        <begin position="56"/>
        <end position="74"/>
    </location>
</feature>
<keyword evidence="1" id="KW-0812">Transmembrane</keyword>
<keyword evidence="1" id="KW-1133">Transmembrane helix</keyword>
<feature type="transmembrane region" description="Helical" evidence="1">
    <location>
        <begin position="159"/>
        <end position="178"/>
    </location>
</feature>
<organism evidence="2 3">
    <name type="scientific">Leadbetterella byssophila (strain DSM 17132 / JCM 16389 / KACC 11308 / NBRC 106382 / 4M15)</name>
    <dbReference type="NCBI Taxonomy" id="649349"/>
    <lineage>
        <taxon>Bacteria</taxon>
        <taxon>Pseudomonadati</taxon>
        <taxon>Bacteroidota</taxon>
        <taxon>Cytophagia</taxon>
        <taxon>Cytophagales</taxon>
        <taxon>Leadbetterellaceae</taxon>
        <taxon>Leadbetterella</taxon>
    </lineage>
</organism>
<dbReference type="HOGENOM" id="CLU_595670_0_0_10"/>
<reference key="1">
    <citation type="submission" date="2010-11" db="EMBL/GenBank/DDBJ databases">
        <title>The complete genome of Leadbetterella byssophila DSM 17132.</title>
        <authorList>
            <consortium name="US DOE Joint Genome Institute (JGI-PGF)"/>
            <person name="Lucas S."/>
            <person name="Copeland A."/>
            <person name="Lapidus A."/>
            <person name="Glavina del Rio T."/>
            <person name="Dalin E."/>
            <person name="Tice H."/>
            <person name="Bruce D."/>
            <person name="Goodwin L."/>
            <person name="Pitluck S."/>
            <person name="Kyrpides N."/>
            <person name="Mavromatis K."/>
            <person name="Ivanova N."/>
            <person name="Teshima H."/>
            <person name="Brettin T."/>
            <person name="Detter J.C."/>
            <person name="Han C."/>
            <person name="Tapia R."/>
            <person name="Land M."/>
            <person name="Hauser L."/>
            <person name="Markowitz V."/>
            <person name="Cheng J.-F."/>
            <person name="Hugenholtz P."/>
            <person name="Woyke T."/>
            <person name="Wu D."/>
            <person name="Tindall B."/>
            <person name="Pomrenke H.G."/>
            <person name="Brambilla E."/>
            <person name="Klenk H.-P."/>
            <person name="Eisen J.A."/>
        </authorList>
    </citation>
    <scope>NUCLEOTIDE SEQUENCE [LARGE SCALE GENOMIC DNA]</scope>
    <source>
        <strain>DSM 17132</strain>
    </source>
</reference>
<feature type="transmembrane region" description="Helical" evidence="1">
    <location>
        <begin position="237"/>
        <end position="256"/>
    </location>
</feature>
<sequence length="417" mass="48307">MALAIFLTGVPLIYYLRDGLGVAPGNTMFSIGLIFFPFALTIPFKNFRFFDLPNKVTFPYLTFFLIYLFAYFFLKDRYYLTVSFYTEILTYIIIVFVAFSTVFMRNEAINRRFIYLCILLSTLSAISLMYYVSQNPLYVIGQRAAFGYGGEVGVGNPHINSKVAYFGIILGVLSLKYYRQIKLGLIFPVILIILNIAILFLTQTMLAFLATFGFTVMFLVFNLSFSNAVSTFRLFFTKWYIVVLVLAGFMTLSYQINKNARLLNPAFNYFNTRFEGIKKSLTESSESKKIKVKETGDDSANTRIQHVEGVMERLEKSFDKGNYHYILFGQGYKFMYVDIPHLEMIDSFGLIGFTIFTILFLRLILMSVREMRDPESIGTEFLAYAMIYFFIANFTSGQMLDYTRFASFYIFCRFLKK</sequence>
<dbReference type="AlphaFoldDB" id="E4RU43"/>
<dbReference type="PANTHER" id="PTHR37422">
    <property type="entry name" value="TEICHURONIC ACID BIOSYNTHESIS PROTEIN TUAE"/>
    <property type="match status" value="1"/>
</dbReference>
<feature type="transmembrane region" description="Helical" evidence="1">
    <location>
        <begin position="185"/>
        <end position="201"/>
    </location>
</feature>
<feature type="transmembrane region" description="Helical" evidence="1">
    <location>
        <begin position="113"/>
        <end position="132"/>
    </location>
</feature>
<dbReference type="KEGG" id="lby:Lbys_0231"/>